<name>A0A1E5L2X4_9FIRM</name>
<comment type="caution">
    <text evidence="1">The sequence shown here is derived from an EMBL/GenBank/DDBJ whole genome shotgun (WGS) entry which is preliminary data.</text>
</comment>
<dbReference type="EMBL" id="MJAT01000038">
    <property type="protein sequence ID" value="OEH84472.1"/>
    <property type="molecule type" value="Genomic_DNA"/>
</dbReference>
<organism evidence="1 2">
    <name type="scientific">Desulfuribacillus stibiiarsenatis</name>
    <dbReference type="NCBI Taxonomy" id="1390249"/>
    <lineage>
        <taxon>Bacteria</taxon>
        <taxon>Bacillati</taxon>
        <taxon>Bacillota</taxon>
        <taxon>Desulfuribacillia</taxon>
        <taxon>Desulfuribacillales</taxon>
        <taxon>Desulfuribacillaceae</taxon>
        <taxon>Desulfuribacillus</taxon>
    </lineage>
</organism>
<dbReference type="OrthoDB" id="1684603at2"/>
<dbReference type="Proteomes" id="UP000095255">
    <property type="component" value="Unassembled WGS sequence"/>
</dbReference>
<accession>A0A1E5L2X4</accession>
<dbReference type="STRING" id="1390249.BHU72_09710"/>
<proteinExistence type="predicted"/>
<dbReference type="AlphaFoldDB" id="A0A1E5L2X4"/>
<evidence type="ECO:0000313" key="2">
    <source>
        <dbReference type="Proteomes" id="UP000095255"/>
    </source>
</evidence>
<dbReference type="RefSeq" id="WP_069703185.1">
    <property type="nucleotide sequence ID" value="NZ_MJAT01000038.1"/>
</dbReference>
<evidence type="ECO:0000313" key="1">
    <source>
        <dbReference type="EMBL" id="OEH84472.1"/>
    </source>
</evidence>
<gene>
    <name evidence="1" type="ORF">BHU72_09710</name>
</gene>
<protein>
    <submittedName>
        <fullName evidence="1">Glutamate decarboxylase</fullName>
    </submittedName>
</protein>
<keyword evidence="2" id="KW-1185">Reference proteome</keyword>
<reference evidence="1 2" key="1">
    <citation type="submission" date="2016-09" db="EMBL/GenBank/DDBJ databases">
        <title>Desulfuribacillus arsenicus sp. nov., an obligately anaerobic, dissimilatory arsenic- and antimonate-reducing bacterium isolated from anoxic sediments.</title>
        <authorList>
            <person name="Abin C.A."/>
            <person name="Hollibaugh J.T."/>
        </authorList>
    </citation>
    <scope>NUCLEOTIDE SEQUENCE [LARGE SCALE GENOMIC DNA]</scope>
    <source>
        <strain evidence="1 2">MLFW-2</strain>
    </source>
</reference>
<sequence>MWTVIYISPTEKIAEKIRTQLTEEGFLIKVKQVSGSKRQFEILVPESELDEVQDALHRVLHSSHL</sequence>